<feature type="region of interest" description="Disordered" evidence="1">
    <location>
        <begin position="227"/>
        <end position="247"/>
    </location>
</feature>
<accession>A0AAV0BX00</accession>
<name>A0AAV0BX00_PHAPC</name>
<reference evidence="2" key="1">
    <citation type="submission" date="2022-06" db="EMBL/GenBank/DDBJ databases">
        <authorList>
            <consortium name="SYNGENTA / RWTH Aachen University"/>
        </authorList>
    </citation>
    <scope>NUCLEOTIDE SEQUENCE</scope>
</reference>
<dbReference type="AlphaFoldDB" id="A0AAV0BX00"/>
<protein>
    <submittedName>
        <fullName evidence="2">Uncharacterized protein</fullName>
    </submittedName>
</protein>
<gene>
    <name evidence="2" type="ORF">PPACK8108_LOCUS25341</name>
</gene>
<evidence type="ECO:0000256" key="1">
    <source>
        <dbReference type="SAM" id="MobiDB-lite"/>
    </source>
</evidence>
<organism evidence="2 3">
    <name type="scientific">Phakopsora pachyrhizi</name>
    <name type="common">Asian soybean rust disease fungus</name>
    <dbReference type="NCBI Taxonomy" id="170000"/>
    <lineage>
        <taxon>Eukaryota</taxon>
        <taxon>Fungi</taxon>
        <taxon>Dikarya</taxon>
        <taxon>Basidiomycota</taxon>
        <taxon>Pucciniomycotina</taxon>
        <taxon>Pucciniomycetes</taxon>
        <taxon>Pucciniales</taxon>
        <taxon>Phakopsoraceae</taxon>
        <taxon>Phakopsora</taxon>
    </lineage>
</organism>
<dbReference type="Proteomes" id="UP001153365">
    <property type="component" value="Unassembled WGS sequence"/>
</dbReference>
<evidence type="ECO:0000313" key="3">
    <source>
        <dbReference type="Proteomes" id="UP001153365"/>
    </source>
</evidence>
<evidence type="ECO:0000313" key="2">
    <source>
        <dbReference type="EMBL" id="CAH7690099.1"/>
    </source>
</evidence>
<keyword evidence="3" id="KW-1185">Reference proteome</keyword>
<sequence length="247" mass="28378">MVHPWILDRGRDQSIRSVQEKLGYSCTKLLNNQQQQLLSEPVPHLEYRRPANKGVRWIKIAEQREVTIAEEEPRPVLWTLSKVVFNWLNGGMEINNLAARLGVKIVVCKHINTQAVRSNGTILRKAIVGKRFQLRFLALKSDQKAQRFTNQMPNKLVLASRSKKGPKRKVKRGFTALELTGLESLLVLKGYPAHWFTKVLLDRVVIMMEEYSAFSESVEQRTVKKTLKKFPQPSDDRQDPGLGILQQ</sequence>
<proteinExistence type="predicted"/>
<comment type="caution">
    <text evidence="2">The sequence shown here is derived from an EMBL/GenBank/DDBJ whole genome shotgun (WGS) entry which is preliminary data.</text>
</comment>
<dbReference type="EMBL" id="CALTRL010006199">
    <property type="protein sequence ID" value="CAH7690099.1"/>
    <property type="molecule type" value="Genomic_DNA"/>
</dbReference>